<feature type="region of interest" description="Disordered" evidence="4">
    <location>
        <begin position="1306"/>
        <end position="1330"/>
    </location>
</feature>
<feature type="compositionally biased region" description="Low complexity" evidence="4">
    <location>
        <begin position="494"/>
        <end position="525"/>
    </location>
</feature>
<reference evidence="5" key="1">
    <citation type="submission" date="2014-11" db="EMBL/GenBank/DDBJ databases">
        <authorList>
            <person name="Otto D Thomas"/>
            <person name="Naeem Raeece"/>
        </authorList>
    </citation>
    <scope>NUCLEOTIDE SEQUENCE</scope>
</reference>
<feature type="compositionally biased region" description="Basic and acidic residues" evidence="4">
    <location>
        <begin position="1753"/>
        <end position="1763"/>
    </location>
</feature>
<feature type="region of interest" description="Disordered" evidence="4">
    <location>
        <begin position="1606"/>
        <end position="1780"/>
    </location>
</feature>
<feature type="compositionally biased region" description="Polar residues" evidence="4">
    <location>
        <begin position="1315"/>
        <end position="1327"/>
    </location>
</feature>
<dbReference type="PANTHER" id="PTHR44324">
    <property type="entry name" value="WD40 REPEAT DOMAIN 95"/>
    <property type="match status" value="1"/>
</dbReference>
<organism evidence="5">
    <name type="scientific">Chromera velia CCMP2878</name>
    <dbReference type="NCBI Taxonomy" id="1169474"/>
    <lineage>
        <taxon>Eukaryota</taxon>
        <taxon>Sar</taxon>
        <taxon>Alveolata</taxon>
        <taxon>Colpodellida</taxon>
        <taxon>Chromeraceae</taxon>
        <taxon>Chromera</taxon>
    </lineage>
</organism>
<name>A0A0G4HDV5_9ALVE</name>
<evidence type="ECO:0000256" key="2">
    <source>
        <dbReference type="ARBA" id="ARBA00022737"/>
    </source>
</evidence>
<feature type="region of interest" description="Disordered" evidence="4">
    <location>
        <begin position="473"/>
        <end position="648"/>
    </location>
</feature>
<evidence type="ECO:0000256" key="3">
    <source>
        <dbReference type="PROSITE-ProRule" id="PRU00221"/>
    </source>
</evidence>
<dbReference type="InterPro" id="IPR015943">
    <property type="entry name" value="WD40/YVTN_repeat-like_dom_sf"/>
</dbReference>
<dbReference type="EMBL" id="CDMZ01002381">
    <property type="protein sequence ID" value="CEM42114.1"/>
    <property type="molecule type" value="Genomic_DNA"/>
</dbReference>
<evidence type="ECO:0000256" key="4">
    <source>
        <dbReference type="SAM" id="MobiDB-lite"/>
    </source>
</evidence>
<sequence>MRDFETEKGPAEIDLKGLGNSGGDWSSSRAKQPASFQAEEEDDAPDDFNGSFSEHRDVLLHFSKSELQRLHDSFQQQGDSLDAQQFQEALSFKRQYMQAQVVQYLHKQVLQLYSQLEDPNKKGVSWEALSAYAASQISEDGGANEKAQQTFTSTRAPSFDQSSLLNFTETQAENLKEVFQMRGNCLDLKTFGNALAFKIEEAVELMAQHIAQRLGALFEKLDVEDLKSVNWDGFSNFLMLRMKTGRMEISDSIQDSGGAAPTDCLKFLKGAGHGRRAPAGTGGEGEEGHADMICSIQVLGPHAWGASHTRYVTGGRLFVFWLVGRDGFVRVWNSHFQQTGKVRLGRSWGWVTDLTFMTGSQKLVAACSAGGLAASTGGGCIFVLDSSVEKPSGRLDYKDGIPCVLSYFRTSEGSGTGPSTEGDNEILFVGDDLGHVTTLTFTADKLQKLFDLQKIEQDRADKGDHLAHLTLQQQAQSVHAPPSQSHQANNNTTAGQDQQAQSNNSAQQQTQASQQQGQTDGTGATRGEKGKGGERDKPGVGRKDSELGVQAAAASAAAVLSETAPGGSSGQQGVSGTEASRHTKNENEGGPKTVERLLPRNGGEGGEASSLQSPALGPSGQKQRGSRAKGSETERGTGSARIPQLTLKRLPTHKGAISRLVEGLHTYRRVNAIPQRELREAIEQNMQEGLRTGHYAVYWKRKSALRPMGAGLGINRGDVVSRGEGEDLGDTQTKLTRDASPNYSSEDQRLSSYRVLSMENEFVPSFEVTGMVSGMGQTARGQEAEEDKEGAGGQSGTGPAAAAAAAAGAQEASSPSGGHSASVSQPPPQAAASGGGGGGGGGGTTVRDNRDATGQAELHKSRDQAALELQKQMVTPNRRRIHTDLVTKVGFVPDLPAVVSSSLDGTVHISDLFTLSPKYREKGPFALHKRGVLDWSWCSSRKFFASAGVDRLIFVWNPFTLKALHTLSAHQAPVRAVVMNEPFNQMISLGTDKILKVWDIRSFTCTQSLSSGSVVGPEDTFGALCVDPEGPSVIVGGTSLESWVLDVQQGEVRSHVEAISSCVFNRPFNQVVSADRGSTIKVWSALSGKLDFLISEAHGNAKVGQLVGLLNWLDDPACHGDETSLLVHCEASNSLVSAGEGGLLYVWKVKDETSSKCLRFKMKDTNHQTTRHTANTPSVAAGGAGTVAAAKKLTLTGQCSFGGVAQDSLIGSPAGLHRLAGTPGDKSGGLGLGGSAVRGTIVASGSPQRMSRDAGEKETAGALLIRTREQNRSLRAQAKEREARDKIIKAAVPPMLPPLNLKQLGGSTADRVRHASSQRSPNGSTTVRLPLNLPNVSTLNVPPSGNVLGNSGVLTNRLVLHAMSSFSSEGTDAAPPIPASGPSSAQPRHSRVSMMPLGAASLLAADWMKSNREKSEAGPLDSVPSPYHNMKSSNFMSMHGGPFGSLTGGKASSMEATLEIPHRERERERDGGTGGGGGGGGMSVKERSNTHAVTPKSPGEHAASAAAAEAAQAALDMEIATMLSQMHADAAASATPSVSVEALLYLQSKMLVLSVHSDNHIRLWHVGTGQLVSRHCIDPDEHSQVVQTSLCEEHLAKERQAAIEKARNALSARAPGQDGAGDDESGVGSGPGSGSMLMQGPGGANGGGGEGEPEQGAQGGEKEKTAQTKEKEKEANDKEAKERVSEEPEKPTAATAVPLPSPGGGEAGKETGKEGGSPKADADGAGGIKNPPRKAAKSRTKLLLFSDTITGKGDGKDKEKEEGGPEWAEGIGVGHGDDDRPDAERIAALFSSHVGAVPLAPVKRMRFVQVEPDENVTSAFSDDLNRFLVLGTSNGSIAVWDIRKITGSSGKEGAADTGGGGDRGTPTAAAPQSPSKGASPSTSAQGGSGEEGGERGDGKEGGGTGEGPAGSLEGADKIRVEQAEILQSIAAVSSSGMESIFRMQALGMEAEAQKSTDGITLAHLLTASDGCVESNKPTHGPSDDWMAWGEATRCGGDSVCACGGSKNACISSIELINRFRAHSLPVKAVAFLRVNALDFVVSCDEKFVSLCHVDGSRVGIFSDRASSQTIAWQLDRRRTDTWQMVDEASVWKDEKKERNEETPSGGDRDEWNEQETAAGDAGGGFGGFATDRSSKQQKKQQKFRHVEWRYHPIVRKRIESDRKNNSGVSTGGHYRGQGTACKALSKLDIVKSRANTHLRDLPRLGPEGKVSVARDANPNADVVRNILRGLRQWVDVASSSSSVKNIIRDYRIETGMDTGKGSTLAGKQTSGHGATLPGKGLSGR</sequence>
<dbReference type="PANTHER" id="PTHR44324:SF4">
    <property type="entry name" value="WD40 REPEAT DOMAIN 95"/>
    <property type="match status" value="1"/>
</dbReference>
<dbReference type="PROSITE" id="PS50082">
    <property type="entry name" value="WD_REPEATS_2"/>
    <property type="match status" value="3"/>
</dbReference>
<feature type="compositionally biased region" description="Low complexity" evidence="4">
    <location>
        <begin position="797"/>
        <end position="824"/>
    </location>
</feature>
<feature type="compositionally biased region" description="Basic and acidic residues" evidence="4">
    <location>
        <begin position="526"/>
        <end position="546"/>
    </location>
</feature>
<dbReference type="InterPro" id="IPR036322">
    <property type="entry name" value="WD40_repeat_dom_sf"/>
</dbReference>
<feature type="compositionally biased region" description="Basic and acidic residues" evidence="4">
    <location>
        <begin position="1660"/>
        <end position="1690"/>
    </location>
</feature>
<feature type="compositionally biased region" description="Polar residues" evidence="4">
    <location>
        <begin position="730"/>
        <end position="745"/>
    </location>
</feature>
<feature type="compositionally biased region" description="Basic and acidic residues" evidence="4">
    <location>
        <begin position="1"/>
        <end position="15"/>
    </location>
</feature>
<evidence type="ECO:0000313" key="5">
    <source>
        <dbReference type="EMBL" id="CEM42114.1"/>
    </source>
</evidence>
<dbReference type="Gene3D" id="2.130.10.10">
    <property type="entry name" value="YVTN repeat-like/Quinoprotein amine dehydrogenase"/>
    <property type="match status" value="1"/>
</dbReference>
<protein>
    <submittedName>
        <fullName evidence="5">Uncharacterized protein</fullName>
    </submittedName>
</protein>
<feature type="region of interest" description="Disordered" evidence="4">
    <location>
        <begin position="776"/>
        <end position="862"/>
    </location>
</feature>
<dbReference type="PROSITE" id="PS00678">
    <property type="entry name" value="WD_REPEATS_1"/>
    <property type="match status" value="1"/>
</dbReference>
<dbReference type="InterPro" id="IPR019775">
    <property type="entry name" value="WD40_repeat_CS"/>
</dbReference>
<feature type="compositionally biased region" description="Basic residues" evidence="4">
    <location>
        <begin position="1731"/>
        <end position="1740"/>
    </location>
</feature>
<keyword evidence="1 3" id="KW-0853">WD repeat</keyword>
<feature type="compositionally biased region" description="Basic and acidic residues" evidence="4">
    <location>
        <begin position="1460"/>
        <end position="1471"/>
    </location>
</feature>
<feature type="region of interest" description="Disordered" evidence="4">
    <location>
        <begin position="723"/>
        <end position="749"/>
    </location>
</feature>
<feature type="region of interest" description="Disordered" evidence="4">
    <location>
        <begin position="1367"/>
        <end position="1390"/>
    </location>
</feature>
<feature type="region of interest" description="Disordered" evidence="4">
    <location>
        <begin position="2257"/>
        <end position="2284"/>
    </location>
</feature>
<evidence type="ECO:0000256" key="1">
    <source>
        <dbReference type="ARBA" id="ARBA00022574"/>
    </source>
</evidence>
<feature type="compositionally biased region" description="Gly residues" evidence="4">
    <location>
        <begin position="1472"/>
        <end position="1482"/>
    </location>
</feature>
<feature type="repeat" description="WD" evidence="3">
    <location>
        <begin position="925"/>
        <end position="966"/>
    </location>
</feature>
<feature type="region of interest" description="Disordered" evidence="4">
    <location>
        <begin position="1"/>
        <end position="51"/>
    </location>
</feature>
<feature type="region of interest" description="Disordered" evidence="4">
    <location>
        <begin position="2093"/>
        <end position="2142"/>
    </location>
</feature>
<feature type="compositionally biased region" description="Basic and acidic residues" evidence="4">
    <location>
        <begin position="2093"/>
        <end position="2111"/>
    </location>
</feature>
<feature type="compositionally biased region" description="Gly residues" evidence="4">
    <location>
        <begin position="833"/>
        <end position="844"/>
    </location>
</feature>
<dbReference type="Pfam" id="PF00400">
    <property type="entry name" value="WD40"/>
    <property type="match status" value="2"/>
</dbReference>
<dbReference type="PROSITE" id="PS50294">
    <property type="entry name" value="WD_REPEATS_REGION"/>
    <property type="match status" value="1"/>
</dbReference>
<dbReference type="InterPro" id="IPR001680">
    <property type="entry name" value="WD40_rpt"/>
</dbReference>
<feature type="compositionally biased region" description="Polar residues" evidence="4">
    <location>
        <begin position="482"/>
        <end position="493"/>
    </location>
</feature>
<feature type="region of interest" description="Disordered" evidence="4">
    <location>
        <begin position="1848"/>
        <end position="1912"/>
    </location>
</feature>
<feature type="compositionally biased region" description="Polar residues" evidence="4">
    <location>
        <begin position="1872"/>
        <end position="1885"/>
    </location>
</feature>
<keyword evidence="2" id="KW-0677">Repeat</keyword>
<feature type="repeat" description="WD" evidence="3">
    <location>
        <begin position="967"/>
        <end position="1008"/>
    </location>
</feature>
<dbReference type="SUPFAM" id="SSF50978">
    <property type="entry name" value="WD40 repeat-like"/>
    <property type="match status" value="1"/>
</dbReference>
<dbReference type="SMART" id="SM00320">
    <property type="entry name" value="WD40"/>
    <property type="match status" value="8"/>
</dbReference>
<dbReference type="VEuPathDB" id="CryptoDB:Cvel_26515"/>
<feature type="compositionally biased region" description="Basic and acidic residues" evidence="4">
    <location>
        <begin position="847"/>
        <end position="862"/>
    </location>
</feature>
<feature type="repeat" description="WD" evidence="3">
    <location>
        <begin position="1052"/>
        <end position="1084"/>
    </location>
</feature>
<dbReference type="InterPro" id="IPR051242">
    <property type="entry name" value="WD-EF-hand_domain"/>
</dbReference>
<proteinExistence type="predicted"/>
<feature type="compositionally biased region" description="Gly residues" evidence="4">
    <location>
        <begin position="1640"/>
        <end position="1650"/>
    </location>
</feature>
<accession>A0A0G4HDV5</accession>
<gene>
    <name evidence="5" type="ORF">Cvel_26515</name>
</gene>
<feature type="region of interest" description="Disordered" evidence="4">
    <location>
        <begin position="1438"/>
        <end position="1504"/>
    </location>
</feature>
<feature type="compositionally biased region" description="Basic and acidic residues" evidence="4">
    <location>
        <begin position="579"/>
        <end position="598"/>
    </location>
</feature>